<feature type="compositionally biased region" description="Basic and acidic residues" evidence="1">
    <location>
        <begin position="594"/>
        <end position="608"/>
    </location>
</feature>
<evidence type="ECO:0000256" key="3">
    <source>
        <dbReference type="SAM" id="SignalP"/>
    </source>
</evidence>
<sequence>MASLLAALVVLLLAQVARSQPAISFPFNAQLPLAARIDKFFSYSFSPTTFTSDSKITYSLGKHPDWLSIESNTRRLYGTPKDSDVSPGDVVGQPVDIVATDGRGPTTMSATIVISRNPPPSVQIPVSNQIEGFGNFSAPSSILSYPSTNFKYSFDPNTFGRQGLNYYATSGNSSPLPAWVKFDSASLTFSGKTPPIESLIQPPQTFDFSLVASDIVGFSASSLSFSIVVGSHKLTTNKPILLLNASRGSELTYNGLESGIQLDGKQVAPGDLTVTTDGLPNWLSYDAKTRKLQGTPGPGDHSQNFTISFRDRFLDTLDVLAVVTVASSLFESTLDDMTVRPGSTFELDLAKYFRNPDDVQVEVTTSPNEDWLKVNGLKLSGQVPKSAKGGFKISIDAASKSSDLKETEVLGVSFLALDGTTTTATVSVGSPTSTVTQTQTNSAAADSAESQSGHLSTGEILLATIIPIIFVAVLLMLLVCFFRRRRGPRTYLSSKYRRKISNPVAGSLRANDSDPSMREVDAMGGMARTETHMFKPGKMRYAEAASQLSRRRSSDTLGVLSDPGMPQTIRSSANTENDDGRRSWVTVEGEEATTEPRSEKSSCNHRSDTTFSGSIHQILPPPAFLSDARNGDFRSGLDMTIPTIEDLPSIQSTPIIAYERPKHSLSRQSLDALSTTTSSSEALPPMFESNQRVHAPGDVYVPNWETVAESETGESIAEVRKPDRAILLSRTEDSKQWYDVESSNGSKSLGTEVSFASSENWRVISQLHGPGGPSLSYKDLVNEAPFKPSRPGTARDGARPGERNSAAEPLSPSKWGDDLHSTTTRLGPSVSVVSKLSDDGDDAKMSGGMGEAPARPMWSGEHSGHKMSEGSGSFTVFL</sequence>
<feature type="transmembrane region" description="Helical" evidence="2">
    <location>
        <begin position="460"/>
        <end position="482"/>
    </location>
</feature>
<dbReference type="InterPro" id="IPR015919">
    <property type="entry name" value="Cadherin-like_sf"/>
</dbReference>
<organism evidence="5 6">
    <name type="scientific">Tolypocladium paradoxum</name>
    <dbReference type="NCBI Taxonomy" id="94208"/>
    <lineage>
        <taxon>Eukaryota</taxon>
        <taxon>Fungi</taxon>
        <taxon>Dikarya</taxon>
        <taxon>Ascomycota</taxon>
        <taxon>Pezizomycotina</taxon>
        <taxon>Sordariomycetes</taxon>
        <taxon>Hypocreomycetidae</taxon>
        <taxon>Hypocreales</taxon>
        <taxon>Ophiocordycipitaceae</taxon>
        <taxon>Tolypocladium</taxon>
    </lineage>
</organism>
<evidence type="ECO:0000256" key="2">
    <source>
        <dbReference type="SAM" id="Phobius"/>
    </source>
</evidence>
<feature type="compositionally biased region" description="Low complexity" evidence="1">
    <location>
        <begin position="428"/>
        <end position="445"/>
    </location>
</feature>
<dbReference type="STRING" id="94208.A0A2S4KWU3"/>
<evidence type="ECO:0000256" key="1">
    <source>
        <dbReference type="SAM" id="MobiDB-lite"/>
    </source>
</evidence>
<feature type="signal peptide" evidence="3">
    <location>
        <begin position="1"/>
        <end position="19"/>
    </location>
</feature>
<accession>A0A2S4KWU3</accession>
<dbReference type="SUPFAM" id="SSF49313">
    <property type="entry name" value="Cadherin-like"/>
    <property type="match status" value="3"/>
</dbReference>
<dbReference type="InterPro" id="IPR006644">
    <property type="entry name" value="Cadg"/>
</dbReference>
<keyword evidence="6" id="KW-1185">Reference proteome</keyword>
<keyword evidence="2" id="KW-0472">Membrane</keyword>
<feature type="domain" description="Dystroglycan-type cadherin-like" evidence="4">
    <location>
        <begin position="142"/>
        <end position="236"/>
    </location>
</feature>
<feature type="compositionally biased region" description="Polar residues" evidence="1">
    <location>
        <begin position="821"/>
        <end position="834"/>
    </location>
</feature>
<keyword evidence="2" id="KW-0812">Transmembrane</keyword>
<keyword evidence="3" id="KW-0732">Signal</keyword>
<dbReference type="GO" id="GO:0005509">
    <property type="term" value="F:calcium ion binding"/>
    <property type="evidence" value="ECO:0007669"/>
    <property type="project" value="InterPro"/>
</dbReference>
<evidence type="ECO:0000313" key="6">
    <source>
        <dbReference type="Proteomes" id="UP000237481"/>
    </source>
</evidence>
<dbReference type="Pfam" id="PF05345">
    <property type="entry name" value="He_PIG"/>
    <property type="match status" value="2"/>
</dbReference>
<dbReference type="EMBL" id="PKSG01000496">
    <property type="protein sequence ID" value="POR34665.1"/>
    <property type="molecule type" value="Genomic_DNA"/>
</dbReference>
<dbReference type="OrthoDB" id="41532at2759"/>
<feature type="chain" id="PRO_5015522844" evidence="3">
    <location>
        <begin position="20"/>
        <end position="878"/>
    </location>
</feature>
<dbReference type="SMART" id="SM00736">
    <property type="entry name" value="CADG"/>
    <property type="match status" value="2"/>
</dbReference>
<reference evidence="5 6" key="1">
    <citation type="submission" date="2018-01" db="EMBL/GenBank/DDBJ databases">
        <title>Harnessing the power of phylogenomics to disentangle the directionality and signatures of interkingdom host jumping in the parasitic fungal genus Tolypocladium.</title>
        <authorList>
            <person name="Quandt C.A."/>
            <person name="Patterson W."/>
            <person name="Spatafora J.W."/>
        </authorList>
    </citation>
    <scope>NUCLEOTIDE SEQUENCE [LARGE SCALE GENOMIC DNA]</scope>
    <source>
        <strain evidence="5 6">NRBC 100945</strain>
    </source>
</reference>
<feature type="domain" description="Dystroglycan-type cadherin-like" evidence="4">
    <location>
        <begin position="25"/>
        <end position="123"/>
    </location>
</feature>
<protein>
    <submittedName>
        <fullName evidence="5">Axial budding pattern protein 2</fullName>
    </submittedName>
</protein>
<dbReference type="Proteomes" id="UP000237481">
    <property type="component" value="Unassembled WGS sequence"/>
</dbReference>
<dbReference type="AlphaFoldDB" id="A0A2S4KWU3"/>
<name>A0A2S4KWU3_9HYPO</name>
<feature type="region of interest" description="Disordered" evidence="1">
    <location>
        <begin position="428"/>
        <end position="450"/>
    </location>
</feature>
<evidence type="ECO:0000259" key="4">
    <source>
        <dbReference type="SMART" id="SM00736"/>
    </source>
</evidence>
<dbReference type="GO" id="GO:0016020">
    <property type="term" value="C:membrane"/>
    <property type="evidence" value="ECO:0007669"/>
    <property type="project" value="InterPro"/>
</dbReference>
<dbReference type="Gene3D" id="2.60.40.10">
    <property type="entry name" value="Immunoglobulins"/>
    <property type="match status" value="3"/>
</dbReference>
<feature type="region of interest" description="Disordered" evidence="1">
    <location>
        <begin position="546"/>
        <end position="617"/>
    </location>
</feature>
<evidence type="ECO:0000313" key="5">
    <source>
        <dbReference type="EMBL" id="POR34665.1"/>
    </source>
</evidence>
<proteinExistence type="predicted"/>
<dbReference type="InterPro" id="IPR013783">
    <property type="entry name" value="Ig-like_fold"/>
</dbReference>
<keyword evidence="2" id="KW-1133">Transmembrane helix</keyword>
<feature type="region of interest" description="Disordered" evidence="1">
    <location>
        <begin position="772"/>
        <end position="874"/>
    </location>
</feature>
<gene>
    <name evidence="5" type="ORF">TPAR_05126</name>
</gene>
<comment type="caution">
    <text evidence="5">The sequence shown here is derived from an EMBL/GenBank/DDBJ whole genome shotgun (WGS) entry which is preliminary data.</text>
</comment>